<dbReference type="InterPro" id="IPR001810">
    <property type="entry name" value="F-box_dom"/>
</dbReference>
<reference evidence="2 3" key="1">
    <citation type="journal article" date="2013" name="Proc. Natl. Acad. Sci. U.S.A.">
        <title>Fine-scale variation in meiotic recombination in Mimulus inferred from population shotgun sequencing.</title>
        <authorList>
            <person name="Hellsten U."/>
            <person name="Wright K.M."/>
            <person name="Jenkins J."/>
            <person name="Shu S."/>
            <person name="Yuan Y."/>
            <person name="Wessler S.R."/>
            <person name="Schmutz J."/>
            <person name="Willis J.H."/>
            <person name="Rokhsar D.S."/>
        </authorList>
    </citation>
    <scope>NUCLEOTIDE SEQUENCE [LARGE SCALE GENOMIC DNA]</scope>
    <source>
        <strain evidence="3">cv. DUN x IM62</strain>
    </source>
</reference>
<dbReference type="SMART" id="SM00256">
    <property type="entry name" value="FBOX"/>
    <property type="match status" value="1"/>
</dbReference>
<dbReference type="PhylomeDB" id="A0A022RLR8"/>
<dbReference type="SUPFAM" id="SSF50965">
    <property type="entry name" value="Galactose oxidase, central domain"/>
    <property type="match status" value="1"/>
</dbReference>
<dbReference type="Pfam" id="PF07734">
    <property type="entry name" value="FBA_1"/>
    <property type="match status" value="1"/>
</dbReference>
<dbReference type="EMBL" id="KI630378">
    <property type="protein sequence ID" value="EYU40743.1"/>
    <property type="molecule type" value="Genomic_DNA"/>
</dbReference>
<accession>A0A022RLR8</accession>
<dbReference type="InterPro" id="IPR050796">
    <property type="entry name" value="SCF_F-box_component"/>
</dbReference>
<dbReference type="KEGG" id="egt:105954274"/>
<dbReference type="PROSITE" id="PS50181">
    <property type="entry name" value="FBOX"/>
    <property type="match status" value="1"/>
</dbReference>
<feature type="domain" description="F-box" evidence="1">
    <location>
        <begin position="21"/>
        <end position="67"/>
    </location>
</feature>
<dbReference type="PANTHER" id="PTHR31672:SF13">
    <property type="entry name" value="F-BOX PROTEIN CPR30-LIKE"/>
    <property type="match status" value="1"/>
</dbReference>
<dbReference type="eggNOG" id="ENOG502QUVH">
    <property type="taxonomic scope" value="Eukaryota"/>
</dbReference>
<dbReference type="Gene3D" id="1.20.1280.50">
    <property type="match status" value="1"/>
</dbReference>
<sequence length="394" mass="44565">MGNKSSSIFIPRIFRRRRNRTPAAEIFPEEIMEEILLRLPVKSLLKFRCVSKSWCSLISSNRFIKAHLKISIKDTNNFTRQNIISTFSPPGKILKQCSLSSLFYGLGTTNAVDVDFPIRNPNDSVRVVGSCNGLICTILNEKLIYLWNPSTRKFKKLPNADDRIKVISKYGFGFDECNEDYKVLVVVSSFCIGGGFETMVKIYSLRTNSWKRIEDLAHDCLFGSTGKFVSGKLHWVRRSGPNHSARWDIVSFDLGSEICGSVALPHYFGTGSSPSLEVLGECLCVLGHIPKIEMVVWVLKEYGVTNSWARILRVTNSWARISSVSYGRRSNLRRESPLLTPFGIGQEGKILLMIGSRFMIYNPRNNCFRPPRIMNFGGSLEPPHVYCESLVEIV</sequence>
<dbReference type="PANTHER" id="PTHR31672">
    <property type="entry name" value="BNACNNG10540D PROTEIN"/>
    <property type="match status" value="1"/>
</dbReference>
<dbReference type="InterPro" id="IPR011043">
    <property type="entry name" value="Gal_Oxase/kelch_b-propeller"/>
</dbReference>
<keyword evidence="3" id="KW-1185">Reference proteome</keyword>
<dbReference type="NCBIfam" id="TIGR01640">
    <property type="entry name" value="F_box_assoc_1"/>
    <property type="match status" value="1"/>
</dbReference>
<proteinExistence type="predicted"/>
<dbReference type="InterPro" id="IPR036047">
    <property type="entry name" value="F-box-like_dom_sf"/>
</dbReference>
<organism evidence="2 3">
    <name type="scientific">Erythranthe guttata</name>
    <name type="common">Yellow monkey flower</name>
    <name type="synonym">Mimulus guttatus</name>
    <dbReference type="NCBI Taxonomy" id="4155"/>
    <lineage>
        <taxon>Eukaryota</taxon>
        <taxon>Viridiplantae</taxon>
        <taxon>Streptophyta</taxon>
        <taxon>Embryophyta</taxon>
        <taxon>Tracheophyta</taxon>
        <taxon>Spermatophyta</taxon>
        <taxon>Magnoliopsida</taxon>
        <taxon>eudicotyledons</taxon>
        <taxon>Gunneridae</taxon>
        <taxon>Pentapetalae</taxon>
        <taxon>asterids</taxon>
        <taxon>lamiids</taxon>
        <taxon>Lamiales</taxon>
        <taxon>Phrymaceae</taxon>
        <taxon>Erythranthe</taxon>
    </lineage>
</organism>
<dbReference type="SUPFAM" id="SSF81383">
    <property type="entry name" value="F-box domain"/>
    <property type="match status" value="1"/>
</dbReference>
<evidence type="ECO:0000313" key="2">
    <source>
        <dbReference type="EMBL" id="EYU40743.1"/>
    </source>
</evidence>
<dbReference type="STRING" id="4155.A0A022RLR8"/>
<name>A0A022RLR8_ERYGU</name>
<evidence type="ECO:0000259" key="1">
    <source>
        <dbReference type="PROSITE" id="PS50181"/>
    </source>
</evidence>
<dbReference type="InterPro" id="IPR017451">
    <property type="entry name" value="F-box-assoc_interact_dom"/>
</dbReference>
<protein>
    <recommendedName>
        <fullName evidence="1">F-box domain-containing protein</fullName>
    </recommendedName>
</protein>
<dbReference type="InterPro" id="IPR006527">
    <property type="entry name" value="F-box-assoc_dom_typ1"/>
</dbReference>
<dbReference type="Proteomes" id="UP000030748">
    <property type="component" value="Unassembled WGS sequence"/>
</dbReference>
<evidence type="ECO:0000313" key="3">
    <source>
        <dbReference type="Proteomes" id="UP000030748"/>
    </source>
</evidence>
<dbReference type="OrthoDB" id="591557at2759"/>
<dbReference type="CDD" id="cd22157">
    <property type="entry name" value="F-box_AtFBW1-like"/>
    <property type="match status" value="1"/>
</dbReference>
<gene>
    <name evidence="2" type="ORF">MIMGU_mgv1a021749mg</name>
</gene>
<dbReference type="AlphaFoldDB" id="A0A022RLR8"/>
<dbReference type="OMA" id="THHKVMM"/>
<dbReference type="Pfam" id="PF00646">
    <property type="entry name" value="F-box"/>
    <property type="match status" value="1"/>
</dbReference>